<dbReference type="PROSITE" id="PS50231">
    <property type="entry name" value="RICIN_B_LECTIN"/>
    <property type="match status" value="1"/>
</dbReference>
<organism evidence="2">
    <name type="scientific">Achlya hypogyna</name>
    <name type="common">Oomycete</name>
    <name type="synonym">Protoachlya hypogyna</name>
    <dbReference type="NCBI Taxonomy" id="1202772"/>
    <lineage>
        <taxon>Eukaryota</taxon>
        <taxon>Sar</taxon>
        <taxon>Stramenopiles</taxon>
        <taxon>Oomycota</taxon>
        <taxon>Saprolegniomycetes</taxon>
        <taxon>Saprolegniales</taxon>
        <taxon>Achlyaceae</taxon>
        <taxon>Achlya</taxon>
    </lineage>
</organism>
<dbReference type="Proteomes" id="UP000243579">
    <property type="component" value="Unassembled WGS sequence"/>
</dbReference>
<dbReference type="CDD" id="cd00161">
    <property type="entry name" value="beta-trefoil_Ricin-like"/>
    <property type="match status" value="1"/>
</dbReference>
<accession>A0A0A7CMA5</accession>
<dbReference type="EMBL" id="KM038536">
    <property type="protein sequence ID" value="AIG55997.1"/>
    <property type="molecule type" value="Genomic_DNA"/>
</dbReference>
<evidence type="ECO:0000256" key="1">
    <source>
        <dbReference type="SAM" id="SignalP"/>
    </source>
</evidence>
<reference evidence="2 4" key="1">
    <citation type="journal article" date="2014" name="Genome Biol. Evol.">
        <title>The secreted proteins of Achlya hypogyna and Thraustotheca clavata identify the ancestral oomycete secretome and reveal gene acquisitions by horizontal gene transfer.</title>
        <authorList>
            <person name="Misner I."/>
            <person name="Blouin N."/>
            <person name="Leonard G."/>
            <person name="Richards T.A."/>
            <person name="Lane C.E."/>
        </authorList>
    </citation>
    <scope>NUCLEOTIDE SEQUENCE</scope>
    <source>
        <strain evidence="2 4">ATCC 48635</strain>
    </source>
</reference>
<dbReference type="Gene3D" id="2.80.10.50">
    <property type="match status" value="1"/>
</dbReference>
<name>A0A0A7CMA5_ACHHY</name>
<evidence type="ECO:0000313" key="4">
    <source>
        <dbReference type="Proteomes" id="UP000243579"/>
    </source>
</evidence>
<protein>
    <submittedName>
        <fullName evidence="2">Secreted protein</fullName>
    </submittedName>
</protein>
<feature type="signal peptide" evidence="1">
    <location>
        <begin position="1"/>
        <end position="17"/>
    </location>
</feature>
<dbReference type="AlphaFoldDB" id="A0A0A7CMA5"/>
<evidence type="ECO:0000313" key="3">
    <source>
        <dbReference type="EMBL" id="OQR90683.1"/>
    </source>
</evidence>
<gene>
    <name evidence="3" type="ORF">ACHHYP_05325</name>
</gene>
<sequence>MRAPLLSLCLLASTAAAASNATAAHNESGVIEDIFPSAQWGIRRVMIDDDQKHVIKLYDAYVSLWSGIVHTESWNGQGGKAWEIMASNAGKGYDMLRHVWDNQCLDAYLVPGDNYPRLHGYACDRNNENQRWYYTPSRSADGWTRICHKKYTSYCLGGNSYGGDAFMTSTSDYAAQFIFVP</sequence>
<dbReference type="SUPFAM" id="SSF50370">
    <property type="entry name" value="Ricin B-like lectins"/>
    <property type="match status" value="1"/>
</dbReference>
<feature type="chain" id="PRO_5002036971" evidence="1">
    <location>
        <begin position="18"/>
        <end position="181"/>
    </location>
</feature>
<keyword evidence="4" id="KW-1185">Reference proteome</keyword>
<dbReference type="EMBL" id="JNBR01000591">
    <property type="protein sequence ID" value="OQR90683.1"/>
    <property type="molecule type" value="Genomic_DNA"/>
</dbReference>
<dbReference type="InterPro" id="IPR035992">
    <property type="entry name" value="Ricin_B-like_lectins"/>
</dbReference>
<proteinExistence type="predicted"/>
<evidence type="ECO:0000313" key="2">
    <source>
        <dbReference type="EMBL" id="AIG55997.1"/>
    </source>
</evidence>
<keyword evidence="1" id="KW-0732">Signal</keyword>